<accession>A0AAI8VJL2</accession>
<feature type="region of interest" description="Disordered" evidence="1">
    <location>
        <begin position="588"/>
        <end position="620"/>
    </location>
</feature>
<protein>
    <submittedName>
        <fullName evidence="2">Uu.00g002710.m01.CDS01</fullName>
    </submittedName>
</protein>
<dbReference type="PANTHER" id="PTHR40788">
    <property type="entry name" value="CLR5 DOMAIN-CONTAINING PROTEIN-RELATED"/>
    <property type="match status" value="1"/>
</dbReference>
<dbReference type="EMBL" id="CAUWAG010000008">
    <property type="protein sequence ID" value="CAJ2506141.1"/>
    <property type="molecule type" value="Genomic_DNA"/>
</dbReference>
<proteinExistence type="predicted"/>
<sequence length="753" mass="86236">MQVPEPEAFLGKEIQLRPSPGPLGQDAGTYFAYCPPCECADCQQSWHTMADQEWDRYTYMRAPDDFKGLTVEEVKTTIASLVEAAHQDRVFLQTQIESQGDRNRSRWRKLSRDNRDTVLSQVDPDMQQNRWDYVQYIYHNGDDDLGREHQQHMRGTILMPYLGKDQLKSDPGMLLSLLHNRTHHAPEEWAMFDARQMQLRWEFGLLDTRGFSATCVVMHGTQYGRIVGFDREATHRCDQFGFPRARLILDAQARLLKFLRSVAVQLLEGTELGNLGFQRFWHWMDIDDELQNLKHWRDQYSDQILAGQPLPVEYDRAIGSLETILVNRMHDESAHIRLIFRTRPGFRHNWKLQRNDGVGLSIDPKEQDDEEELNSYMARLMEEDPLDWFLRKITAGVDSTNRIGFASLFAFLDEHLAKCSASDRARLDEVLLAKLSGLAALSELLDTMRLHRPRASDPDGEAMLKTENRRWWRRLAKTEEQGKAERCPRTARLLKAFIEIPAPRRGQNDQLVRFDATHESLQALWKSIESLCGKQLWKLKTLTPDEIKHDLDAVSAYASQEHLNNVAHQRQRMAAEVARLEAPVVTSFGTSQTQTPPQNAPKTEVKAKRKKKTKARPEHTSAITSDLGDIELIFAPSKPVSSEAMEKIPTTQRALGMVTAMYPTSPEEAKSMDWDVLVHAMRDMGFAARNIGGSAVSLEPFNGMAAAHGGKIIFHRPHPVAKVDPIMAQALGRRMARRFGWQRHMFVLAEKKM</sequence>
<keyword evidence="3" id="KW-1185">Reference proteome</keyword>
<dbReference type="Proteomes" id="UP001295740">
    <property type="component" value="Unassembled WGS sequence"/>
</dbReference>
<dbReference type="PANTHER" id="PTHR40788:SF2">
    <property type="entry name" value="CLR5 DOMAIN-CONTAINING PROTEIN"/>
    <property type="match status" value="1"/>
</dbReference>
<name>A0AAI8VJL2_9PEZI</name>
<organism evidence="2 3">
    <name type="scientific">Anthostomella pinea</name>
    <dbReference type="NCBI Taxonomy" id="933095"/>
    <lineage>
        <taxon>Eukaryota</taxon>
        <taxon>Fungi</taxon>
        <taxon>Dikarya</taxon>
        <taxon>Ascomycota</taxon>
        <taxon>Pezizomycotina</taxon>
        <taxon>Sordariomycetes</taxon>
        <taxon>Xylariomycetidae</taxon>
        <taxon>Xylariales</taxon>
        <taxon>Xylariaceae</taxon>
        <taxon>Anthostomella</taxon>
    </lineage>
</organism>
<reference evidence="2" key="1">
    <citation type="submission" date="2023-10" db="EMBL/GenBank/DDBJ databases">
        <authorList>
            <person name="Hackl T."/>
        </authorList>
    </citation>
    <scope>NUCLEOTIDE SEQUENCE</scope>
</reference>
<gene>
    <name evidence="2" type="ORF">KHLLAP_LOCUS6609</name>
</gene>
<feature type="compositionally biased region" description="Polar residues" evidence="1">
    <location>
        <begin position="588"/>
        <end position="597"/>
    </location>
</feature>
<dbReference type="AlphaFoldDB" id="A0AAI8VJL2"/>
<evidence type="ECO:0000313" key="3">
    <source>
        <dbReference type="Proteomes" id="UP001295740"/>
    </source>
</evidence>
<evidence type="ECO:0000313" key="2">
    <source>
        <dbReference type="EMBL" id="CAJ2506141.1"/>
    </source>
</evidence>
<evidence type="ECO:0000256" key="1">
    <source>
        <dbReference type="SAM" id="MobiDB-lite"/>
    </source>
</evidence>
<comment type="caution">
    <text evidence="2">The sequence shown here is derived from an EMBL/GenBank/DDBJ whole genome shotgun (WGS) entry which is preliminary data.</text>
</comment>